<accession>A0A8J6P5G0</accession>
<evidence type="ECO:0000313" key="3">
    <source>
        <dbReference type="EMBL" id="MBC8520160.1"/>
    </source>
</evidence>
<keyword evidence="1" id="KW-0812">Transmembrane</keyword>
<name>A0A8J6P5G0_9GAMM</name>
<organism evidence="3 4">
    <name type="scientific">Candidatus Thiopontia autotrophica</name>
    <dbReference type="NCBI Taxonomy" id="2841688"/>
    <lineage>
        <taxon>Bacteria</taxon>
        <taxon>Pseudomonadati</taxon>
        <taxon>Pseudomonadota</taxon>
        <taxon>Gammaproteobacteria</taxon>
        <taxon>Candidatus Thiopontia</taxon>
    </lineage>
</organism>
<evidence type="ECO:0000313" key="4">
    <source>
        <dbReference type="Proteomes" id="UP000654401"/>
    </source>
</evidence>
<feature type="domain" description="DUF418" evidence="2">
    <location>
        <begin position="24"/>
        <end position="68"/>
    </location>
</feature>
<sequence>MPISINIAVADQRSTPGSVCSSCHGSFQRYELLLIALLFGLMQMVISTLWLRYFLYGSLEWAWRSLVRIEFQRIRLSSAYP</sequence>
<keyword evidence="1" id="KW-0472">Membrane</keyword>
<dbReference type="Pfam" id="PF04235">
    <property type="entry name" value="DUF418"/>
    <property type="match status" value="1"/>
</dbReference>
<dbReference type="AlphaFoldDB" id="A0A8J6P5G0"/>
<protein>
    <submittedName>
        <fullName evidence="3">DUF418 domain-containing protein</fullName>
    </submittedName>
</protein>
<evidence type="ECO:0000259" key="2">
    <source>
        <dbReference type="Pfam" id="PF04235"/>
    </source>
</evidence>
<gene>
    <name evidence="3" type="ORF">H8D24_07120</name>
</gene>
<feature type="transmembrane region" description="Helical" evidence="1">
    <location>
        <begin position="32"/>
        <end position="55"/>
    </location>
</feature>
<reference evidence="3 4" key="1">
    <citation type="submission" date="2020-08" db="EMBL/GenBank/DDBJ databases">
        <title>Bridging the membrane lipid divide: bacteria of the FCB group superphylum have the potential to synthesize archaeal ether lipids.</title>
        <authorList>
            <person name="Villanueva L."/>
            <person name="Von Meijenfeldt F.A.B."/>
            <person name="Westbye A.B."/>
            <person name="Yadav S."/>
            <person name="Hopmans E.C."/>
            <person name="Dutilh B.E."/>
            <person name="Sinninghe Damste J.S."/>
        </authorList>
    </citation>
    <scope>NUCLEOTIDE SEQUENCE [LARGE SCALE GENOMIC DNA]</scope>
    <source>
        <strain evidence="3">NIOZ-UU100</strain>
    </source>
</reference>
<evidence type="ECO:0000256" key="1">
    <source>
        <dbReference type="SAM" id="Phobius"/>
    </source>
</evidence>
<comment type="caution">
    <text evidence="3">The sequence shown here is derived from an EMBL/GenBank/DDBJ whole genome shotgun (WGS) entry which is preliminary data.</text>
</comment>
<dbReference type="InterPro" id="IPR007349">
    <property type="entry name" value="DUF418"/>
</dbReference>
<proteinExistence type="predicted"/>
<keyword evidence="1" id="KW-1133">Transmembrane helix</keyword>
<dbReference type="Proteomes" id="UP000654401">
    <property type="component" value="Unassembled WGS sequence"/>
</dbReference>
<dbReference type="EMBL" id="JACNFK010000034">
    <property type="protein sequence ID" value="MBC8520160.1"/>
    <property type="molecule type" value="Genomic_DNA"/>
</dbReference>